<dbReference type="SUPFAM" id="SSF48452">
    <property type="entry name" value="TPR-like"/>
    <property type="match status" value="1"/>
</dbReference>
<dbReference type="Gene3D" id="1.25.40.10">
    <property type="entry name" value="Tetratricopeptide repeat domain"/>
    <property type="match status" value="1"/>
</dbReference>
<protein>
    <submittedName>
        <fullName evidence="2">Tetratricopeptide repeat protein</fullName>
    </submittedName>
</protein>
<gene>
    <name evidence="2" type="ORF">ENR15_07775</name>
</gene>
<comment type="caution">
    <text evidence="2">The sequence shown here is derived from an EMBL/GenBank/DDBJ whole genome shotgun (WGS) entry which is preliminary data.</text>
</comment>
<sequence>MCSQTLNKSLYFNRFSFLGLTTSIMVSCVLTAAPATAASLGKILTATGQVSIKRVGWSSYQPAAVGTSLDNGDLILPAAGSQVTLQCTNGTRQPVPSGTASGVANICPPPSSGNSDGTRGDAIAGIDTNIPYLISPRRTHLLSPTPTIRWNAVTGANSYRLRVRGAGVDWKTEVPTNEVVYSGETPLQPGQYYLITIITDTGANSNDDPGMQLGFTILDDSQKATLQAELTELSQQQLGQPAQTIAQAELYRKYQLNAQAIETLEAAINSNQATETIYFNLAALYEEIQLTQSAINNYLLAFQIASESADIITKTEAAEKLAKIYSALKDTAQFQRFRQEAIQGYEILNASPK</sequence>
<feature type="chain" id="PRO_5028005089" evidence="1">
    <location>
        <begin position="38"/>
        <end position="353"/>
    </location>
</feature>
<dbReference type="AlphaFoldDB" id="A0A7C3ZGG0"/>
<feature type="signal peptide" evidence="1">
    <location>
        <begin position="1"/>
        <end position="37"/>
    </location>
</feature>
<keyword evidence="1" id="KW-0732">Signal</keyword>
<dbReference type="EMBL" id="DSPX01000074">
    <property type="protein sequence ID" value="HGG00540.1"/>
    <property type="molecule type" value="Genomic_DNA"/>
</dbReference>
<name>A0A7C3ZGG0_9CYAN</name>
<reference evidence="2" key="1">
    <citation type="journal article" date="2020" name="mSystems">
        <title>Genome- and Community-Level Interaction Insights into Carbon Utilization and Element Cycling Functions of Hydrothermarchaeota in Hydrothermal Sediment.</title>
        <authorList>
            <person name="Zhou Z."/>
            <person name="Liu Y."/>
            <person name="Xu W."/>
            <person name="Pan J."/>
            <person name="Luo Z.H."/>
            <person name="Li M."/>
        </authorList>
    </citation>
    <scope>NUCLEOTIDE SEQUENCE [LARGE SCALE GENOMIC DNA]</scope>
    <source>
        <strain evidence="2">SpSt-374</strain>
    </source>
</reference>
<accession>A0A7C3ZGG0</accession>
<proteinExistence type="predicted"/>
<dbReference type="InterPro" id="IPR011990">
    <property type="entry name" value="TPR-like_helical_dom_sf"/>
</dbReference>
<organism evidence="2">
    <name type="scientific">Planktothricoides sp. SpSt-374</name>
    <dbReference type="NCBI Taxonomy" id="2282167"/>
    <lineage>
        <taxon>Bacteria</taxon>
        <taxon>Bacillati</taxon>
        <taxon>Cyanobacteriota</taxon>
        <taxon>Cyanophyceae</taxon>
        <taxon>Oscillatoriophycideae</taxon>
        <taxon>Oscillatoriales</taxon>
        <taxon>Oscillatoriaceae</taxon>
        <taxon>Planktothricoides</taxon>
    </lineage>
</organism>
<evidence type="ECO:0000313" key="2">
    <source>
        <dbReference type="EMBL" id="HGG00540.1"/>
    </source>
</evidence>
<evidence type="ECO:0000256" key="1">
    <source>
        <dbReference type="SAM" id="SignalP"/>
    </source>
</evidence>